<dbReference type="InterPro" id="IPR029061">
    <property type="entry name" value="THDP-binding"/>
</dbReference>
<dbReference type="CDD" id="cd07037">
    <property type="entry name" value="TPP_PYR_MenD"/>
    <property type="match status" value="1"/>
</dbReference>
<proteinExistence type="inferred from homology"/>
<dbReference type="CDD" id="cd02009">
    <property type="entry name" value="TPP_SHCHC_synthase"/>
    <property type="match status" value="1"/>
</dbReference>
<dbReference type="PANTHER" id="PTHR42916:SF1">
    <property type="entry name" value="PROTEIN PHYLLO, CHLOROPLASTIC"/>
    <property type="match status" value="1"/>
</dbReference>
<dbReference type="InterPro" id="IPR012001">
    <property type="entry name" value="Thiamin_PyroP_enz_TPP-bd_dom"/>
</dbReference>
<keyword evidence="4 6" id="KW-0786">Thiamine pyrophosphate</keyword>
<evidence type="ECO:0000259" key="7">
    <source>
        <dbReference type="Pfam" id="PF02776"/>
    </source>
</evidence>
<dbReference type="Gene3D" id="3.40.50.970">
    <property type="match status" value="2"/>
</dbReference>
<keyword evidence="6" id="KW-0474">Menaquinone biosynthesis</keyword>
<dbReference type="Gene3D" id="3.40.50.1220">
    <property type="entry name" value="TPP-binding domain"/>
    <property type="match status" value="1"/>
</dbReference>
<feature type="domain" description="Thiamine pyrophosphate enzyme N-terminal TPP-binding" evidence="7">
    <location>
        <begin position="8"/>
        <end position="125"/>
    </location>
</feature>
<evidence type="ECO:0000256" key="5">
    <source>
        <dbReference type="ARBA" id="ARBA00023211"/>
    </source>
</evidence>
<reference evidence="8 9" key="1">
    <citation type="submission" date="2024-09" db="EMBL/GenBank/DDBJ databases">
        <authorList>
            <person name="Sun Q."/>
            <person name="Mori K."/>
        </authorList>
    </citation>
    <scope>NUCLEOTIDE SEQUENCE [LARGE SCALE GENOMIC DNA]</scope>
    <source>
        <strain evidence="8 9">TBRC 7907</strain>
    </source>
</reference>
<comment type="caution">
    <text evidence="8">The sequence shown here is derived from an EMBL/GenBank/DDBJ whole genome shotgun (WGS) entry which is preliminary data.</text>
</comment>
<comment type="pathway">
    <text evidence="6">Quinol/quinone metabolism; 1,4-dihydroxy-2-naphthoate biosynthesis; 1,4-dihydroxy-2-naphthoate from chorismate: step 2/7.</text>
</comment>
<dbReference type="HAMAP" id="MF_01659">
    <property type="entry name" value="MenD"/>
    <property type="match status" value="1"/>
</dbReference>
<evidence type="ECO:0000256" key="4">
    <source>
        <dbReference type="ARBA" id="ARBA00023052"/>
    </source>
</evidence>
<name>A0ABV5ZWG0_9PSEU</name>
<evidence type="ECO:0000256" key="2">
    <source>
        <dbReference type="ARBA" id="ARBA00022723"/>
    </source>
</evidence>
<dbReference type="PANTHER" id="PTHR42916">
    <property type="entry name" value="2-SUCCINYL-5-ENOLPYRUVYL-6-HYDROXY-3-CYCLOHEXENE-1-CARBOXYLATE SYNTHASE"/>
    <property type="match status" value="1"/>
</dbReference>
<evidence type="ECO:0000256" key="6">
    <source>
        <dbReference type="HAMAP-Rule" id="MF_01659"/>
    </source>
</evidence>
<comment type="pathway">
    <text evidence="6">Quinol/quinone metabolism; menaquinone biosynthesis.</text>
</comment>
<dbReference type="PIRSF" id="PIRSF004983">
    <property type="entry name" value="MenD"/>
    <property type="match status" value="1"/>
</dbReference>
<sequence length="574" mass="60529">MNPSTAQARVVVDELVRNGVRHFVLCPGSRNAPLSFALHDAAKAGRLTLHVRIDERSAGFLALGLSKGLGIPARRKGLVALACTSGTAPANLHPAVLEAYHSAEPLIVLTADRPPELLGTGANQTTWQHGVFGPLVSTMDFPVAESRAGQNPVWRSMICRAVARAHEGGPVHVNVPFREPLVPDTDDSWPESLLGRQNCAPWTTVFRANPATAADPLDLPSRTLVVVGVAHWTLGSAVGEVAAERGWPVLAEPGGAGGVAATKATLLRHGTLLLNAGELADPLRPEAVVVVGRPTLARGVQRLLRSVPRVHVVGEGADWVDPQHHATSVSPTISLTTCAAGSAECEADPEWLTAWQRADAATATAVDELLAAEPWPTGLQVARDLVAAMPQDAVLFLGSSNPVRDVDLVAATDRADVLANRGLAGIDGSVSTAVGAVLGARDAEERIGQWGAALLGDLTFLHDANGLLIGPAEQRPDLTVVVLNDDGGGIFSLLEQGSAEHADSFERVFATPHGADLSALCAAYRVPHVLVHSREQFLAEVQPSSGLRVVEVRTQRSTLRELHERLRSAVRART</sequence>
<comment type="cofactor">
    <cofactor evidence="6">
        <name>Mg(2+)</name>
        <dbReference type="ChEBI" id="CHEBI:18420"/>
    </cofactor>
    <cofactor evidence="6">
        <name>Mn(2+)</name>
        <dbReference type="ChEBI" id="CHEBI:29035"/>
    </cofactor>
</comment>
<dbReference type="EC" id="2.2.1.9" evidence="6"/>
<keyword evidence="1 6" id="KW-0808">Transferase</keyword>
<keyword evidence="2 6" id="KW-0479">Metal-binding</keyword>
<keyword evidence="5 6" id="KW-0464">Manganese</keyword>
<comment type="catalytic activity">
    <reaction evidence="6">
        <text>isochorismate + 2-oxoglutarate + H(+) = 5-enolpyruvoyl-6-hydroxy-2-succinyl-cyclohex-3-ene-1-carboxylate + CO2</text>
        <dbReference type="Rhea" id="RHEA:25593"/>
        <dbReference type="ChEBI" id="CHEBI:15378"/>
        <dbReference type="ChEBI" id="CHEBI:16526"/>
        <dbReference type="ChEBI" id="CHEBI:16810"/>
        <dbReference type="ChEBI" id="CHEBI:29780"/>
        <dbReference type="ChEBI" id="CHEBI:58818"/>
        <dbReference type="EC" id="2.2.1.9"/>
    </reaction>
</comment>
<evidence type="ECO:0000256" key="3">
    <source>
        <dbReference type="ARBA" id="ARBA00022842"/>
    </source>
</evidence>
<comment type="function">
    <text evidence="6">Catalyzes the thiamine diphosphate-dependent decarboxylation of 2-oxoglutarate and the subsequent addition of the resulting succinic semialdehyde-thiamine pyrophosphate anion to isochorismate to yield 2-succinyl-5-enolpyruvyl-6-hydroxy-3-cyclohexene-1-carboxylate (SEPHCHC).</text>
</comment>
<dbReference type="NCBIfam" id="TIGR00173">
    <property type="entry name" value="menD"/>
    <property type="match status" value="1"/>
</dbReference>
<dbReference type="EMBL" id="JBHLZU010000011">
    <property type="protein sequence ID" value="MFB9905229.1"/>
    <property type="molecule type" value="Genomic_DNA"/>
</dbReference>
<dbReference type="Pfam" id="PF02776">
    <property type="entry name" value="TPP_enzyme_N"/>
    <property type="match status" value="1"/>
</dbReference>
<accession>A0ABV5ZWG0</accession>
<evidence type="ECO:0000313" key="8">
    <source>
        <dbReference type="EMBL" id="MFB9905229.1"/>
    </source>
</evidence>
<dbReference type="Proteomes" id="UP001589693">
    <property type="component" value="Unassembled WGS sequence"/>
</dbReference>
<gene>
    <name evidence="6 8" type="primary">menD</name>
    <name evidence="8" type="ORF">ACFFQA_14930</name>
</gene>
<evidence type="ECO:0000256" key="1">
    <source>
        <dbReference type="ARBA" id="ARBA00022679"/>
    </source>
</evidence>
<dbReference type="InterPro" id="IPR004433">
    <property type="entry name" value="MenaQ_synth_MenD"/>
</dbReference>
<dbReference type="RefSeq" id="WP_377852535.1">
    <property type="nucleotide sequence ID" value="NZ_JBHLZU010000011.1"/>
</dbReference>
<keyword evidence="3 6" id="KW-0460">Magnesium</keyword>
<dbReference type="SUPFAM" id="SSF52518">
    <property type="entry name" value="Thiamin diphosphate-binding fold (THDP-binding)"/>
    <property type="match status" value="2"/>
</dbReference>
<evidence type="ECO:0000313" key="9">
    <source>
        <dbReference type="Proteomes" id="UP001589693"/>
    </source>
</evidence>
<protein>
    <recommendedName>
        <fullName evidence="6">2-succinyl-5-enolpyruvyl-6-hydroxy-3-cyclohexene-1-carboxylate synthase</fullName>
        <shortName evidence="6">SEPHCHC synthase</shortName>
        <ecNumber evidence="6">2.2.1.9</ecNumber>
    </recommendedName>
    <alternativeName>
        <fullName evidence="6">Menaquinone biosynthesis protein MenD</fullName>
    </alternativeName>
</protein>
<comment type="subunit">
    <text evidence="6">Homodimer.</text>
</comment>
<keyword evidence="9" id="KW-1185">Reference proteome</keyword>
<comment type="similarity">
    <text evidence="6">Belongs to the TPP enzyme family. MenD subfamily.</text>
</comment>
<comment type="cofactor">
    <cofactor evidence="6">
        <name>thiamine diphosphate</name>
        <dbReference type="ChEBI" id="CHEBI:58937"/>
    </cofactor>
    <text evidence="6">Binds 1 thiamine pyrophosphate per subunit.</text>
</comment>
<dbReference type="GO" id="GO:0070204">
    <property type="term" value="F:2-succinyl-5-enolpyruvyl-6-hydroxy-3-cyclohexene-1-carboxylic-acid synthase activity"/>
    <property type="evidence" value="ECO:0007669"/>
    <property type="project" value="UniProtKB-EC"/>
</dbReference>
<organism evidence="8 9">
    <name type="scientific">Allokutzneria oryzae</name>
    <dbReference type="NCBI Taxonomy" id="1378989"/>
    <lineage>
        <taxon>Bacteria</taxon>
        <taxon>Bacillati</taxon>
        <taxon>Actinomycetota</taxon>
        <taxon>Actinomycetes</taxon>
        <taxon>Pseudonocardiales</taxon>
        <taxon>Pseudonocardiaceae</taxon>
        <taxon>Allokutzneria</taxon>
    </lineage>
</organism>